<dbReference type="PROSITE" id="PS51257">
    <property type="entry name" value="PROKAR_LIPOPROTEIN"/>
    <property type="match status" value="1"/>
</dbReference>
<dbReference type="Proteomes" id="UP000886687">
    <property type="component" value="Unassembled WGS sequence"/>
</dbReference>
<feature type="domain" description="Multidrug resistance protein MdtA-like C-terminal permuted SH3" evidence="6">
    <location>
        <begin position="286"/>
        <end position="344"/>
    </location>
</feature>
<evidence type="ECO:0000313" key="7">
    <source>
        <dbReference type="EMBL" id="MCG7937657.1"/>
    </source>
</evidence>
<evidence type="ECO:0000259" key="6">
    <source>
        <dbReference type="Pfam" id="PF25967"/>
    </source>
</evidence>
<dbReference type="PANTHER" id="PTHR30469:SF20">
    <property type="entry name" value="EFFLUX RND TRANSPORTER PERIPLASMIC ADAPTOR SUBUNIT"/>
    <property type="match status" value="1"/>
</dbReference>
<gene>
    <name evidence="7" type="ORF">JAZ04_02200</name>
</gene>
<comment type="similarity">
    <text evidence="2">Belongs to the membrane fusion protein (MFP) (TC 8.A.1) family.</text>
</comment>
<dbReference type="SUPFAM" id="SSF111369">
    <property type="entry name" value="HlyD-like secretion proteins"/>
    <property type="match status" value="1"/>
</dbReference>
<dbReference type="InterPro" id="IPR006143">
    <property type="entry name" value="RND_pump_MFP"/>
</dbReference>
<proteinExistence type="inferred from homology"/>
<evidence type="ECO:0000259" key="5">
    <source>
        <dbReference type="Pfam" id="PF25917"/>
    </source>
</evidence>
<dbReference type="NCBIfam" id="TIGR01730">
    <property type="entry name" value="RND_mfp"/>
    <property type="match status" value="1"/>
</dbReference>
<evidence type="ECO:0000256" key="3">
    <source>
        <dbReference type="ARBA" id="ARBA00022448"/>
    </source>
</evidence>
<dbReference type="Gene3D" id="2.40.50.100">
    <property type="match status" value="1"/>
</dbReference>
<dbReference type="PANTHER" id="PTHR30469">
    <property type="entry name" value="MULTIDRUG RESISTANCE PROTEIN MDTA"/>
    <property type="match status" value="1"/>
</dbReference>
<dbReference type="GO" id="GO:1990281">
    <property type="term" value="C:efflux pump complex"/>
    <property type="evidence" value="ECO:0007669"/>
    <property type="project" value="TreeGrafter"/>
</dbReference>
<evidence type="ECO:0000259" key="4">
    <source>
        <dbReference type="Pfam" id="PF25876"/>
    </source>
</evidence>
<dbReference type="Gene3D" id="1.10.287.470">
    <property type="entry name" value="Helix hairpin bin"/>
    <property type="match status" value="1"/>
</dbReference>
<dbReference type="EMBL" id="JAEPDI010000001">
    <property type="protein sequence ID" value="MCG7937657.1"/>
    <property type="molecule type" value="Genomic_DNA"/>
</dbReference>
<dbReference type="Pfam" id="PF25967">
    <property type="entry name" value="RND-MFP_C"/>
    <property type="match status" value="1"/>
</dbReference>
<evidence type="ECO:0000313" key="8">
    <source>
        <dbReference type="Proteomes" id="UP000886687"/>
    </source>
</evidence>
<evidence type="ECO:0000256" key="2">
    <source>
        <dbReference type="ARBA" id="ARBA00009477"/>
    </source>
</evidence>
<dbReference type="Gene3D" id="2.40.30.170">
    <property type="match status" value="1"/>
</dbReference>
<feature type="domain" description="Multidrug resistance protein MdtA-like barrel-sandwich hybrid" evidence="5">
    <location>
        <begin position="60"/>
        <end position="182"/>
    </location>
</feature>
<dbReference type="Pfam" id="PF25917">
    <property type="entry name" value="BSH_RND"/>
    <property type="match status" value="1"/>
</dbReference>
<accession>A0A9E4K1L8</accession>
<dbReference type="Gene3D" id="2.40.420.20">
    <property type="match status" value="1"/>
</dbReference>
<name>A0A9E4K1L8_9GAMM</name>
<feature type="domain" description="Multidrug resistance protein MdtA-like alpha-helical hairpin" evidence="4">
    <location>
        <begin position="105"/>
        <end position="156"/>
    </location>
</feature>
<dbReference type="InterPro" id="IPR058624">
    <property type="entry name" value="MdtA-like_HH"/>
</dbReference>
<dbReference type="GO" id="GO:0015562">
    <property type="term" value="F:efflux transmembrane transporter activity"/>
    <property type="evidence" value="ECO:0007669"/>
    <property type="project" value="TreeGrafter"/>
</dbReference>
<dbReference type="Pfam" id="PF25876">
    <property type="entry name" value="HH_MFP_RND"/>
    <property type="match status" value="1"/>
</dbReference>
<comment type="caution">
    <text evidence="7">The sequence shown here is derived from an EMBL/GenBank/DDBJ whole genome shotgun (WGS) entry which is preliminary data.</text>
</comment>
<keyword evidence="3" id="KW-0813">Transport</keyword>
<organism evidence="7 8">
    <name type="scientific">Candidatus Thiodiazotropha lotti</name>
    <dbReference type="NCBI Taxonomy" id="2792787"/>
    <lineage>
        <taxon>Bacteria</taxon>
        <taxon>Pseudomonadati</taxon>
        <taxon>Pseudomonadota</taxon>
        <taxon>Gammaproteobacteria</taxon>
        <taxon>Chromatiales</taxon>
        <taxon>Sedimenticolaceae</taxon>
        <taxon>Candidatus Thiodiazotropha</taxon>
    </lineage>
</organism>
<reference evidence="7" key="1">
    <citation type="journal article" date="2021" name="Proc. Natl. Acad. Sci. U.S.A.">
        <title>Global biogeography of chemosynthetic symbionts reveals both localized and globally distributed symbiont groups. .</title>
        <authorList>
            <person name="Osvatic J.T."/>
            <person name="Wilkins L.G.E."/>
            <person name="Leibrecht L."/>
            <person name="Leray M."/>
            <person name="Zauner S."/>
            <person name="Polzin J."/>
            <person name="Camacho Y."/>
            <person name="Gros O."/>
            <person name="van Gils J.A."/>
            <person name="Eisen J.A."/>
            <person name="Petersen J.M."/>
            <person name="Yuen B."/>
        </authorList>
    </citation>
    <scope>NUCLEOTIDE SEQUENCE</scope>
    <source>
        <strain evidence="7">MAGL173</strain>
    </source>
</reference>
<evidence type="ECO:0000256" key="1">
    <source>
        <dbReference type="ARBA" id="ARBA00004196"/>
    </source>
</evidence>
<dbReference type="InterPro" id="IPR058627">
    <property type="entry name" value="MdtA-like_C"/>
</dbReference>
<protein>
    <submittedName>
        <fullName evidence="7">Efflux RND transporter periplasmic adaptor subunit</fullName>
    </submittedName>
</protein>
<sequence>MYQSNRAVFGLALVCLSLSGCSEPPATIQTDSVRPVKSFLIETTASGAIRTFPARIDAGRKAELAFRVSGVLKEVAVKEGDQVQTGQQVASLDPTDLQLVYNDRKANYDKANRNFTRAKELIKKGNISKMDFDKLEADFKSSSASLKAAQQDLNYTKLTAPFNGTIARLNIDNFEEVQAKQSILVLQDISELEVKFDVPESLLRGLTSEDRESAKDDVSVSVSFADIPGSSFPLSFREITTQADAKTQTFQITYTMQRLESANILPGMTAKVTVDFSKFDSDSSVFTVPASAIVGDYKLDPQAWVIESESMTVQPRTVKVGRLSGENIEVSEGLMPGDRIVTAGTPFLVEGMKVRLMPDKEQAMQRPEDLKYQ</sequence>
<dbReference type="AlphaFoldDB" id="A0A9E4K1L8"/>
<comment type="subcellular location">
    <subcellularLocation>
        <location evidence="1">Cell envelope</location>
    </subcellularLocation>
</comment>
<dbReference type="InterPro" id="IPR058625">
    <property type="entry name" value="MdtA-like_BSH"/>
</dbReference>